<dbReference type="GO" id="GO:0043565">
    <property type="term" value="F:sequence-specific DNA binding"/>
    <property type="evidence" value="ECO:0007669"/>
    <property type="project" value="InterPro"/>
</dbReference>
<dbReference type="Proteomes" id="UP000199391">
    <property type="component" value="Unassembled WGS sequence"/>
</dbReference>
<feature type="domain" description="HTH araC/xylS-type" evidence="3">
    <location>
        <begin position="162"/>
        <end position="262"/>
    </location>
</feature>
<gene>
    <name evidence="4" type="ORF">SAMN05216552_10368</name>
</gene>
<evidence type="ECO:0000259" key="3">
    <source>
        <dbReference type="PROSITE" id="PS01124"/>
    </source>
</evidence>
<evidence type="ECO:0000256" key="1">
    <source>
        <dbReference type="ARBA" id="ARBA00023015"/>
    </source>
</evidence>
<sequence length="279" mass="30961">MAREERLDGSQTMGITGERGDRIMLMTRGRVAYIGLLGRPQTREFGSLTVYVSLSAPFQIQIGDRPWESAEMYVVAPDTQHRITTSDRMIGVLLLETETVALAALPRWLQPSLDANQCVPGLERVRGAFRALCGKQVSIATAQGNFDGYFLGRELASRKLDARMAAVVDRIGQDPCGLIGAEECAKMVDLSFSRFLHLFREEVGTTFRSFRAWKRARSFLWYVNTASSLTDVALDIGYPDSSHFSHTVRRYWGLTPKDILAGSRRLAVICHDAAPVAAA</sequence>
<keyword evidence="2" id="KW-0804">Transcription</keyword>
<dbReference type="EMBL" id="FPBO01000036">
    <property type="protein sequence ID" value="SFV12383.1"/>
    <property type="molecule type" value="Genomic_DNA"/>
</dbReference>
<protein>
    <submittedName>
        <fullName evidence="4">Transcriptional regulator, AraC family</fullName>
    </submittedName>
</protein>
<dbReference type="InterPro" id="IPR009057">
    <property type="entry name" value="Homeodomain-like_sf"/>
</dbReference>
<organism evidence="4 5">
    <name type="scientific">Pseudoduganella namucuonensis</name>
    <dbReference type="NCBI Taxonomy" id="1035707"/>
    <lineage>
        <taxon>Bacteria</taxon>
        <taxon>Pseudomonadati</taxon>
        <taxon>Pseudomonadota</taxon>
        <taxon>Betaproteobacteria</taxon>
        <taxon>Burkholderiales</taxon>
        <taxon>Oxalobacteraceae</taxon>
        <taxon>Telluria group</taxon>
        <taxon>Pseudoduganella</taxon>
    </lineage>
</organism>
<dbReference type="AlphaFoldDB" id="A0A1I7LRT6"/>
<evidence type="ECO:0000313" key="4">
    <source>
        <dbReference type="EMBL" id="SFV12383.1"/>
    </source>
</evidence>
<dbReference type="Gene3D" id="1.10.10.60">
    <property type="entry name" value="Homeodomain-like"/>
    <property type="match status" value="1"/>
</dbReference>
<name>A0A1I7LRT6_9BURK</name>
<dbReference type="RefSeq" id="WP_093559128.1">
    <property type="nucleotide sequence ID" value="NZ_FPBO01000036.1"/>
</dbReference>
<evidence type="ECO:0000313" key="5">
    <source>
        <dbReference type="Proteomes" id="UP000199391"/>
    </source>
</evidence>
<evidence type="ECO:0000256" key="2">
    <source>
        <dbReference type="ARBA" id="ARBA00023163"/>
    </source>
</evidence>
<dbReference type="SMART" id="SM00342">
    <property type="entry name" value="HTH_ARAC"/>
    <property type="match status" value="1"/>
</dbReference>
<accession>A0A1I7LRT6</accession>
<reference evidence="5" key="1">
    <citation type="submission" date="2016-10" db="EMBL/GenBank/DDBJ databases">
        <authorList>
            <person name="Varghese N."/>
            <person name="Submissions S."/>
        </authorList>
    </citation>
    <scope>NUCLEOTIDE SEQUENCE [LARGE SCALE GENOMIC DNA]</scope>
    <source>
        <strain evidence="5">CGMCC 1.11014</strain>
    </source>
</reference>
<dbReference type="PANTHER" id="PTHR43436">
    <property type="entry name" value="ARAC-FAMILY TRANSCRIPTIONAL REGULATOR"/>
    <property type="match status" value="1"/>
</dbReference>
<dbReference type="PROSITE" id="PS01124">
    <property type="entry name" value="HTH_ARAC_FAMILY_2"/>
    <property type="match status" value="1"/>
</dbReference>
<dbReference type="GO" id="GO:0003700">
    <property type="term" value="F:DNA-binding transcription factor activity"/>
    <property type="evidence" value="ECO:0007669"/>
    <property type="project" value="InterPro"/>
</dbReference>
<dbReference type="STRING" id="1035707.SAMN05216552_10368"/>
<dbReference type="InterPro" id="IPR018060">
    <property type="entry name" value="HTH_AraC"/>
</dbReference>
<keyword evidence="1" id="KW-0805">Transcription regulation</keyword>
<keyword evidence="5" id="KW-1185">Reference proteome</keyword>
<dbReference type="OrthoDB" id="3631840at2"/>
<dbReference type="Pfam" id="PF12833">
    <property type="entry name" value="HTH_18"/>
    <property type="match status" value="1"/>
</dbReference>
<dbReference type="PANTHER" id="PTHR43436:SF1">
    <property type="entry name" value="TRANSCRIPTIONAL REGULATORY PROTEIN"/>
    <property type="match status" value="1"/>
</dbReference>
<proteinExistence type="predicted"/>
<dbReference type="SUPFAM" id="SSF46689">
    <property type="entry name" value="Homeodomain-like"/>
    <property type="match status" value="1"/>
</dbReference>